<protein>
    <recommendedName>
        <fullName evidence="1">Reverse transcriptase/retrotransposon-derived protein RNase H-like domain-containing protein</fullName>
    </recommendedName>
</protein>
<dbReference type="PANTHER" id="PTHR35046">
    <property type="entry name" value="ZINC KNUCKLE (CCHC-TYPE) FAMILY PROTEIN"/>
    <property type="match status" value="1"/>
</dbReference>
<organism evidence="2 3">
    <name type="scientific">Mucuna pruriens</name>
    <name type="common">Velvet bean</name>
    <name type="synonym">Dolichos pruriens</name>
    <dbReference type="NCBI Taxonomy" id="157652"/>
    <lineage>
        <taxon>Eukaryota</taxon>
        <taxon>Viridiplantae</taxon>
        <taxon>Streptophyta</taxon>
        <taxon>Embryophyta</taxon>
        <taxon>Tracheophyta</taxon>
        <taxon>Spermatophyta</taxon>
        <taxon>Magnoliopsida</taxon>
        <taxon>eudicotyledons</taxon>
        <taxon>Gunneridae</taxon>
        <taxon>Pentapetalae</taxon>
        <taxon>rosids</taxon>
        <taxon>fabids</taxon>
        <taxon>Fabales</taxon>
        <taxon>Fabaceae</taxon>
        <taxon>Papilionoideae</taxon>
        <taxon>50 kb inversion clade</taxon>
        <taxon>NPAAA clade</taxon>
        <taxon>indigoferoid/millettioid clade</taxon>
        <taxon>Phaseoleae</taxon>
        <taxon>Mucuna</taxon>
    </lineage>
</organism>
<sequence>MLALLNFHKSFELECDAPNVDVRIVLLQQRHPIAFFSEKLKGAQITYSTYYKELNALVQALQFLEQFLYVIKYKQGKATIMVDALSKSHALIAMLKAKLLGFESLKGLYMIDVDSSEASFGMKGSYLKKSVCLCSRALSENYW</sequence>
<evidence type="ECO:0000259" key="1">
    <source>
        <dbReference type="Pfam" id="PF17919"/>
    </source>
</evidence>
<dbReference type="AlphaFoldDB" id="A0A371HDD3"/>
<dbReference type="PANTHER" id="PTHR35046:SF9">
    <property type="entry name" value="RNA-DIRECTED DNA POLYMERASE"/>
    <property type="match status" value="1"/>
</dbReference>
<name>A0A371HDD3_MUCPR</name>
<reference evidence="2" key="1">
    <citation type="submission" date="2018-05" db="EMBL/GenBank/DDBJ databases">
        <title>Draft genome of Mucuna pruriens seed.</title>
        <authorList>
            <person name="Nnadi N.E."/>
            <person name="Vos R."/>
            <person name="Hasami M.H."/>
            <person name="Devisetty U.K."/>
            <person name="Aguiy J.C."/>
        </authorList>
    </citation>
    <scope>NUCLEOTIDE SEQUENCE [LARGE SCALE GENOMIC DNA]</scope>
    <source>
        <strain evidence="2">JCA_2017</strain>
    </source>
</reference>
<dbReference type="EMBL" id="QJKJ01002911">
    <property type="protein sequence ID" value="RDY00765.1"/>
    <property type="molecule type" value="Genomic_DNA"/>
</dbReference>
<evidence type="ECO:0000313" key="3">
    <source>
        <dbReference type="Proteomes" id="UP000257109"/>
    </source>
</evidence>
<dbReference type="Proteomes" id="UP000257109">
    <property type="component" value="Unassembled WGS sequence"/>
</dbReference>
<accession>A0A371HDD3</accession>
<gene>
    <name evidence="2" type="ORF">CR513_16017</name>
</gene>
<comment type="caution">
    <text evidence="2">The sequence shown here is derived from an EMBL/GenBank/DDBJ whole genome shotgun (WGS) entry which is preliminary data.</text>
</comment>
<evidence type="ECO:0000313" key="2">
    <source>
        <dbReference type="EMBL" id="RDY00765.1"/>
    </source>
</evidence>
<dbReference type="Pfam" id="PF17919">
    <property type="entry name" value="RT_RNaseH_2"/>
    <property type="match status" value="1"/>
</dbReference>
<dbReference type="OrthoDB" id="407598at2759"/>
<keyword evidence="3" id="KW-1185">Reference proteome</keyword>
<dbReference type="InterPro" id="IPR043502">
    <property type="entry name" value="DNA/RNA_pol_sf"/>
</dbReference>
<feature type="non-terminal residue" evidence="2">
    <location>
        <position position="1"/>
    </location>
</feature>
<proteinExistence type="predicted"/>
<dbReference type="SUPFAM" id="SSF56672">
    <property type="entry name" value="DNA/RNA polymerases"/>
    <property type="match status" value="1"/>
</dbReference>
<dbReference type="InterPro" id="IPR041577">
    <property type="entry name" value="RT_RNaseH_2"/>
</dbReference>
<feature type="domain" description="Reverse transcriptase/retrotransposon-derived protein RNase H-like" evidence="1">
    <location>
        <begin position="1"/>
        <end position="70"/>
    </location>
</feature>